<dbReference type="InterPro" id="IPR051906">
    <property type="entry name" value="TolC-like"/>
</dbReference>
<proteinExistence type="predicted"/>
<accession>A0ABW5B864</accession>
<evidence type="ECO:0000256" key="2">
    <source>
        <dbReference type="ARBA" id="ARBA00022452"/>
    </source>
</evidence>
<dbReference type="Gene3D" id="1.20.1600.10">
    <property type="entry name" value="Outer membrane efflux proteins (OEP)"/>
    <property type="match status" value="1"/>
</dbReference>
<sequence>MRRLLVLFTFITIHSSDAQEMLSYDQYMEWVRSFHPVAKLADVNLEFGEQELRASRGGFDPIVYVDLDRKRFKETNYFDKREGGLVVPTWAGVELKGLYELNSGTFLNEEKRVPDNGLVAFGASVNIGQGLFIDKRRAALRQAQIYVDATKAERQQILNELYLDATDVYWTWASNYNNLKVLEEGVRLAHQRFEMVKESYILGDFPAIDTVEAYTQVMDRIYRFQTAQIDFFRSTQVVNTFLWDENEEEVELLEGVYPENVLNDMLFDYNKESLREYVVFHPELQLKDYDIASTEVERRLKAEMLKPVLKVNYNFLTENIGDMGLSPFLENNYKAGLTFGMPLFLRKERGNLGFTKAKLEIKNYERDLKFVQLKTKLEAEIYNFETVENQLQIYFNNVNGLQKLLDGEMTRFEIGESSLFLVNAREVSLFNAQVTLNQLAAKRKTAYAKMLNAAGLGFDEQAPQ</sequence>
<dbReference type="RefSeq" id="WP_380800930.1">
    <property type="nucleotide sequence ID" value="NZ_JBHUIV010000010.1"/>
</dbReference>
<comment type="subcellular location">
    <subcellularLocation>
        <location evidence="1">Cell outer membrane</location>
    </subcellularLocation>
</comment>
<dbReference type="PANTHER" id="PTHR30026">
    <property type="entry name" value="OUTER MEMBRANE PROTEIN TOLC"/>
    <property type="match status" value="1"/>
</dbReference>
<keyword evidence="5" id="KW-0998">Cell outer membrane</keyword>
<keyword evidence="7" id="KW-1185">Reference proteome</keyword>
<reference evidence="7" key="1">
    <citation type="journal article" date="2019" name="Int. J. Syst. Evol. Microbiol.">
        <title>The Global Catalogue of Microorganisms (GCM) 10K type strain sequencing project: providing services to taxonomists for standard genome sequencing and annotation.</title>
        <authorList>
            <consortium name="The Broad Institute Genomics Platform"/>
            <consortium name="The Broad Institute Genome Sequencing Center for Infectious Disease"/>
            <person name="Wu L."/>
            <person name="Ma J."/>
        </authorList>
    </citation>
    <scope>NUCLEOTIDE SEQUENCE [LARGE SCALE GENOMIC DNA]</scope>
    <source>
        <strain evidence="7">KCTC 19812</strain>
    </source>
</reference>
<comment type="caution">
    <text evidence="6">The sequence shown here is derived from an EMBL/GenBank/DDBJ whole genome shotgun (WGS) entry which is preliminary data.</text>
</comment>
<keyword evidence="4" id="KW-0472">Membrane</keyword>
<organism evidence="6 7">
    <name type="scientific">Shivajiella indica</name>
    <dbReference type="NCBI Taxonomy" id="872115"/>
    <lineage>
        <taxon>Bacteria</taxon>
        <taxon>Pseudomonadati</taxon>
        <taxon>Bacteroidota</taxon>
        <taxon>Cytophagia</taxon>
        <taxon>Cytophagales</taxon>
        <taxon>Cyclobacteriaceae</taxon>
        <taxon>Shivajiella</taxon>
    </lineage>
</organism>
<evidence type="ECO:0000256" key="4">
    <source>
        <dbReference type="ARBA" id="ARBA00023136"/>
    </source>
</evidence>
<name>A0ABW5B864_9BACT</name>
<dbReference type="PANTHER" id="PTHR30026:SF20">
    <property type="entry name" value="OUTER MEMBRANE PROTEIN TOLC"/>
    <property type="match status" value="1"/>
</dbReference>
<gene>
    <name evidence="6" type="ORF">ACFSKV_05655</name>
</gene>
<dbReference type="SUPFAM" id="SSF56954">
    <property type="entry name" value="Outer membrane efflux proteins (OEP)"/>
    <property type="match status" value="1"/>
</dbReference>
<keyword evidence="2" id="KW-1134">Transmembrane beta strand</keyword>
<evidence type="ECO:0000313" key="6">
    <source>
        <dbReference type="EMBL" id="MFD2201040.1"/>
    </source>
</evidence>
<evidence type="ECO:0000256" key="1">
    <source>
        <dbReference type="ARBA" id="ARBA00004442"/>
    </source>
</evidence>
<evidence type="ECO:0000313" key="7">
    <source>
        <dbReference type="Proteomes" id="UP001597414"/>
    </source>
</evidence>
<dbReference type="EMBL" id="JBHUIV010000010">
    <property type="protein sequence ID" value="MFD2201040.1"/>
    <property type="molecule type" value="Genomic_DNA"/>
</dbReference>
<evidence type="ECO:0000256" key="3">
    <source>
        <dbReference type="ARBA" id="ARBA00022692"/>
    </source>
</evidence>
<dbReference type="Proteomes" id="UP001597414">
    <property type="component" value="Unassembled WGS sequence"/>
</dbReference>
<evidence type="ECO:0000256" key="5">
    <source>
        <dbReference type="ARBA" id="ARBA00023237"/>
    </source>
</evidence>
<keyword evidence="3" id="KW-0812">Transmembrane</keyword>
<protein>
    <submittedName>
        <fullName evidence="6">TolC family protein</fullName>
    </submittedName>
</protein>